<reference evidence="2 3" key="1">
    <citation type="submission" date="2016-10" db="EMBL/GenBank/DDBJ databases">
        <authorList>
            <person name="de Groot N.N."/>
        </authorList>
    </citation>
    <scope>NUCLEOTIDE SEQUENCE [LARGE SCALE GENOMIC DNA]</scope>
    <source>
        <strain evidence="3">P4-7,KCTC 19426,CECT 7604</strain>
    </source>
</reference>
<protein>
    <submittedName>
        <fullName evidence="2">Uncharacterized protein</fullName>
    </submittedName>
</protein>
<proteinExistence type="predicted"/>
<dbReference type="AlphaFoldDB" id="A0A1H0JQU3"/>
<dbReference type="EMBL" id="LT629710">
    <property type="protein sequence ID" value="SDO45899.1"/>
    <property type="molecule type" value="Genomic_DNA"/>
</dbReference>
<accession>A0A1H0JQU3</accession>
<gene>
    <name evidence="2" type="ORF">SAMN04515671_0999</name>
</gene>
<keyword evidence="3" id="KW-1185">Reference proteome</keyword>
<feature type="compositionally biased region" description="Basic and acidic residues" evidence="1">
    <location>
        <begin position="23"/>
        <end position="34"/>
    </location>
</feature>
<feature type="region of interest" description="Disordered" evidence="1">
    <location>
        <begin position="15"/>
        <end position="35"/>
    </location>
</feature>
<name>A0A1H0JQU3_9ACTN</name>
<evidence type="ECO:0000256" key="1">
    <source>
        <dbReference type="SAM" id="MobiDB-lite"/>
    </source>
</evidence>
<dbReference type="Proteomes" id="UP000198741">
    <property type="component" value="Chromosome I"/>
</dbReference>
<organism evidence="2 3">
    <name type="scientific">Nakamurella panacisegetis</name>
    <dbReference type="NCBI Taxonomy" id="1090615"/>
    <lineage>
        <taxon>Bacteria</taxon>
        <taxon>Bacillati</taxon>
        <taxon>Actinomycetota</taxon>
        <taxon>Actinomycetes</taxon>
        <taxon>Nakamurellales</taxon>
        <taxon>Nakamurellaceae</taxon>
        <taxon>Nakamurella</taxon>
    </lineage>
</organism>
<evidence type="ECO:0000313" key="3">
    <source>
        <dbReference type="Proteomes" id="UP000198741"/>
    </source>
</evidence>
<evidence type="ECO:0000313" key="2">
    <source>
        <dbReference type="EMBL" id="SDO45899.1"/>
    </source>
</evidence>
<sequence>MKLLAVGSVLDGTQRPAISTAVRPEEDRATHDDSEVQDISMRSADDVRVNKDVAVQLSFWNRYAFPATPASHTFTAGQLRSHTVC</sequence>